<evidence type="ECO:0000256" key="1">
    <source>
        <dbReference type="SAM" id="Phobius"/>
    </source>
</evidence>
<keyword evidence="1" id="KW-0472">Membrane</keyword>
<keyword evidence="1" id="KW-0812">Transmembrane</keyword>
<keyword evidence="3" id="KW-1185">Reference proteome</keyword>
<name>A0ABW4HRQ4_9BACI</name>
<keyword evidence="1" id="KW-1133">Transmembrane helix</keyword>
<dbReference type="EMBL" id="JBHUDE010000046">
    <property type="protein sequence ID" value="MFD1608026.1"/>
    <property type="molecule type" value="Genomic_DNA"/>
</dbReference>
<protein>
    <submittedName>
        <fullName evidence="2">Uncharacterized protein</fullName>
    </submittedName>
</protein>
<dbReference type="RefSeq" id="WP_251512212.1">
    <property type="nucleotide sequence ID" value="NZ_JAMBON010000004.1"/>
</dbReference>
<dbReference type="Proteomes" id="UP001597221">
    <property type="component" value="Unassembled WGS sequence"/>
</dbReference>
<evidence type="ECO:0000313" key="3">
    <source>
        <dbReference type="Proteomes" id="UP001597221"/>
    </source>
</evidence>
<comment type="caution">
    <text evidence="2">The sequence shown here is derived from an EMBL/GenBank/DDBJ whole genome shotgun (WGS) entry which is preliminary data.</text>
</comment>
<evidence type="ECO:0000313" key="2">
    <source>
        <dbReference type="EMBL" id="MFD1608026.1"/>
    </source>
</evidence>
<gene>
    <name evidence="2" type="ORF">ACFSBH_10195</name>
</gene>
<feature type="transmembrane region" description="Helical" evidence="1">
    <location>
        <begin position="6"/>
        <end position="28"/>
    </location>
</feature>
<organism evidence="2 3">
    <name type="scientific">Oceanobacillus luteolus</name>
    <dbReference type="NCBI Taxonomy" id="1274358"/>
    <lineage>
        <taxon>Bacteria</taxon>
        <taxon>Bacillati</taxon>
        <taxon>Bacillota</taxon>
        <taxon>Bacilli</taxon>
        <taxon>Bacillales</taxon>
        <taxon>Bacillaceae</taxon>
        <taxon>Oceanobacillus</taxon>
    </lineage>
</organism>
<proteinExistence type="predicted"/>
<accession>A0ABW4HRQ4</accession>
<sequence>MDFLVTLMQLFIYIVPFIVLYFVIAAAVKKGLDSSEVGRVILEKYHAERMKDKK</sequence>
<reference evidence="3" key="1">
    <citation type="journal article" date="2019" name="Int. J. Syst. Evol. Microbiol.">
        <title>The Global Catalogue of Microorganisms (GCM) 10K type strain sequencing project: providing services to taxonomists for standard genome sequencing and annotation.</title>
        <authorList>
            <consortium name="The Broad Institute Genomics Platform"/>
            <consortium name="The Broad Institute Genome Sequencing Center for Infectious Disease"/>
            <person name="Wu L."/>
            <person name="Ma J."/>
        </authorList>
    </citation>
    <scope>NUCLEOTIDE SEQUENCE [LARGE SCALE GENOMIC DNA]</scope>
    <source>
        <strain evidence="3">CGMCC 1.12376</strain>
    </source>
</reference>